<evidence type="ECO:0000256" key="8">
    <source>
        <dbReference type="PIRSR" id="PIRSR602401-1"/>
    </source>
</evidence>
<evidence type="ECO:0000256" key="3">
    <source>
        <dbReference type="ARBA" id="ARBA00022723"/>
    </source>
</evidence>
<keyword evidence="2 10" id="KW-0812">Transmembrane</keyword>
<proteinExistence type="inferred from homology"/>
<keyword evidence="3 8" id="KW-0479">Metal-binding</keyword>
<dbReference type="EnsemblPlants" id="OMERI08G14070.1">
    <property type="protein sequence ID" value="OMERI08G14070.1"/>
    <property type="gene ID" value="OMERI08G14070"/>
</dbReference>
<feature type="binding site" description="axial binding residue" evidence="8">
    <location>
        <position position="453"/>
    </location>
    <ligand>
        <name>heme</name>
        <dbReference type="ChEBI" id="CHEBI:30413"/>
    </ligand>
    <ligandPart>
        <name>Fe</name>
        <dbReference type="ChEBI" id="CHEBI:18248"/>
    </ligandPart>
</feature>
<comment type="cofactor">
    <cofactor evidence="8">
        <name>heme</name>
        <dbReference type="ChEBI" id="CHEBI:30413"/>
    </cofactor>
</comment>
<dbReference type="PRINTS" id="PR00463">
    <property type="entry name" value="EP450I"/>
</dbReference>
<dbReference type="InterPro" id="IPR036396">
    <property type="entry name" value="Cyt_P450_sf"/>
</dbReference>
<sequence length="511" mass="57307">MSYEWTTMREQEMDVNQLWLLWATLAVSLLYYISNRRRRVGGRRCPPGPMPLPLVGNLLNLRGHLPPALARLARTYGPVMMLKMGLTTTVVISSGDAAREAFTKHDRHLAARTVLDVTRSLGFADRSMIWLPSSDTVWKTLRGVTAASIFSPRGLAALRGVRESKVRDLVGYFRGRAGEVVDVRHAVYGCMLSLVSSAFFSVDVVDLSAESENEFRQSMTFLMEVVSKMNVSDFFPFLRPLDLQGWRRLTERYLSRVTCFLDDVIDRRFAADSSANRHGDFLDSLLDHVSTGKIVRENVTTISLDVFIAGSDTITATVEWAMAELLRNPSEMAKVRAEMDGALGGKKTVDEPDIARLPYLQAVVKEAMRLHPAAPLLLPHRAVEDGVEVGGYCVPNGSMVIFNAWAIMRDPAAWERPEEFMPERFIRRGDDDEVDFWGKTFEFIPFGSGRRVCAGLPMAERIVPFMLASLLRAFEWRLPDGVSAEELDMSHRFTIANFRAVPLKAVPVVVS</sequence>
<dbReference type="STRING" id="40149.A0A0E0EMA0"/>
<dbReference type="Proteomes" id="UP000008021">
    <property type="component" value="Chromosome 8"/>
</dbReference>
<reference evidence="11" key="2">
    <citation type="submission" date="2018-05" db="EMBL/GenBank/DDBJ databases">
        <title>OmerRS3 (Oryza meridionalis Reference Sequence Version 3).</title>
        <authorList>
            <person name="Zhang J."/>
            <person name="Kudrna D."/>
            <person name="Lee S."/>
            <person name="Talag J."/>
            <person name="Welchert J."/>
            <person name="Wing R.A."/>
        </authorList>
    </citation>
    <scope>NUCLEOTIDE SEQUENCE [LARGE SCALE GENOMIC DNA]</scope>
    <source>
        <strain evidence="11">cv. OR44</strain>
    </source>
</reference>
<dbReference type="InterPro" id="IPR017972">
    <property type="entry name" value="Cyt_P450_CS"/>
</dbReference>
<evidence type="ECO:0000256" key="5">
    <source>
        <dbReference type="ARBA" id="ARBA00022989"/>
    </source>
</evidence>
<dbReference type="InterPro" id="IPR002401">
    <property type="entry name" value="Cyt_P450_E_grp-I"/>
</dbReference>
<dbReference type="GO" id="GO:0020037">
    <property type="term" value="F:heme binding"/>
    <property type="evidence" value="ECO:0007669"/>
    <property type="project" value="InterPro"/>
</dbReference>
<keyword evidence="4" id="KW-0611">Plant defense</keyword>
<dbReference type="FunFam" id="1.10.630.10:FF:000007">
    <property type="entry name" value="Cytochrome P450 76C4"/>
    <property type="match status" value="1"/>
</dbReference>
<keyword evidence="9" id="KW-0503">Monooxygenase</keyword>
<dbReference type="Pfam" id="PF00067">
    <property type="entry name" value="p450"/>
    <property type="match status" value="1"/>
</dbReference>
<keyword evidence="12" id="KW-1185">Reference proteome</keyword>
<keyword evidence="7 8" id="KW-0408">Iron</keyword>
<comment type="similarity">
    <text evidence="1 9">Belongs to the cytochrome P450 family.</text>
</comment>
<protein>
    <submittedName>
        <fullName evidence="11">Uncharacterized protein</fullName>
    </submittedName>
</protein>
<dbReference type="GO" id="GO:0006952">
    <property type="term" value="P:defense response"/>
    <property type="evidence" value="ECO:0007669"/>
    <property type="project" value="UniProtKB-KW"/>
</dbReference>
<keyword evidence="6 9" id="KW-0560">Oxidoreductase</keyword>
<evidence type="ECO:0000313" key="12">
    <source>
        <dbReference type="Proteomes" id="UP000008021"/>
    </source>
</evidence>
<dbReference type="PROSITE" id="PS00086">
    <property type="entry name" value="CYTOCHROME_P450"/>
    <property type="match status" value="1"/>
</dbReference>
<keyword evidence="8 9" id="KW-0349">Heme</keyword>
<evidence type="ECO:0000256" key="1">
    <source>
        <dbReference type="ARBA" id="ARBA00010617"/>
    </source>
</evidence>
<feature type="transmembrane region" description="Helical" evidence="10">
    <location>
        <begin position="17"/>
        <end position="34"/>
    </location>
</feature>
<dbReference type="GO" id="GO:0005506">
    <property type="term" value="F:iron ion binding"/>
    <property type="evidence" value="ECO:0007669"/>
    <property type="project" value="InterPro"/>
</dbReference>
<evidence type="ECO:0000256" key="6">
    <source>
        <dbReference type="ARBA" id="ARBA00023002"/>
    </source>
</evidence>
<dbReference type="PANTHER" id="PTHR47950:SF44">
    <property type="entry name" value="CYTOCHROME P450, FAMILY 76, SUBFAMILY C, POLYPEPTIDE 5-RELATED"/>
    <property type="match status" value="1"/>
</dbReference>
<organism evidence="11">
    <name type="scientific">Oryza meridionalis</name>
    <dbReference type="NCBI Taxonomy" id="40149"/>
    <lineage>
        <taxon>Eukaryota</taxon>
        <taxon>Viridiplantae</taxon>
        <taxon>Streptophyta</taxon>
        <taxon>Embryophyta</taxon>
        <taxon>Tracheophyta</taxon>
        <taxon>Spermatophyta</taxon>
        <taxon>Magnoliopsida</taxon>
        <taxon>Liliopsida</taxon>
        <taxon>Poales</taxon>
        <taxon>Poaceae</taxon>
        <taxon>BOP clade</taxon>
        <taxon>Oryzoideae</taxon>
        <taxon>Oryzeae</taxon>
        <taxon>Oryzinae</taxon>
        <taxon>Oryza</taxon>
    </lineage>
</organism>
<dbReference type="InterPro" id="IPR001128">
    <property type="entry name" value="Cyt_P450"/>
</dbReference>
<dbReference type="HOGENOM" id="CLU_001570_4_2_1"/>
<keyword evidence="5 10" id="KW-1133">Transmembrane helix</keyword>
<dbReference type="PRINTS" id="PR00385">
    <property type="entry name" value="P450"/>
</dbReference>
<evidence type="ECO:0000256" key="10">
    <source>
        <dbReference type="SAM" id="Phobius"/>
    </source>
</evidence>
<dbReference type="SUPFAM" id="SSF48264">
    <property type="entry name" value="Cytochrome P450"/>
    <property type="match status" value="1"/>
</dbReference>
<reference evidence="11" key="1">
    <citation type="submission" date="2015-04" db="UniProtKB">
        <authorList>
            <consortium name="EnsemblPlants"/>
        </authorList>
    </citation>
    <scope>IDENTIFICATION</scope>
</reference>
<accession>A0A0E0EMA0</accession>
<dbReference type="GO" id="GO:0051502">
    <property type="term" value="P:diterpene phytoalexin biosynthetic process"/>
    <property type="evidence" value="ECO:0007669"/>
    <property type="project" value="UniProtKB-ARBA"/>
</dbReference>
<evidence type="ECO:0000256" key="9">
    <source>
        <dbReference type="RuleBase" id="RU000461"/>
    </source>
</evidence>
<evidence type="ECO:0000313" key="11">
    <source>
        <dbReference type="EnsemblPlants" id="OMERI08G14070.1"/>
    </source>
</evidence>
<dbReference type="Gene3D" id="1.10.630.10">
    <property type="entry name" value="Cytochrome P450"/>
    <property type="match status" value="1"/>
</dbReference>
<evidence type="ECO:0000256" key="4">
    <source>
        <dbReference type="ARBA" id="ARBA00022821"/>
    </source>
</evidence>
<dbReference type="CDD" id="cd11073">
    <property type="entry name" value="CYP76-like"/>
    <property type="match status" value="1"/>
</dbReference>
<dbReference type="PANTHER" id="PTHR47950">
    <property type="entry name" value="CYTOCHROME P450, FAMILY 76, SUBFAMILY C, POLYPEPTIDE 5-RELATED"/>
    <property type="match status" value="1"/>
</dbReference>
<name>A0A0E0EMA0_9ORYZ</name>
<evidence type="ECO:0000256" key="2">
    <source>
        <dbReference type="ARBA" id="ARBA00022692"/>
    </source>
</evidence>
<dbReference type="GO" id="GO:0016709">
    <property type="term" value="F:oxidoreductase activity, acting on paired donors, with incorporation or reduction of molecular oxygen, NAD(P)H as one donor, and incorporation of one atom of oxygen"/>
    <property type="evidence" value="ECO:0007669"/>
    <property type="project" value="UniProtKB-ARBA"/>
</dbReference>
<evidence type="ECO:0000256" key="7">
    <source>
        <dbReference type="ARBA" id="ARBA00023004"/>
    </source>
</evidence>
<dbReference type="eggNOG" id="KOG0156">
    <property type="taxonomic scope" value="Eukaryota"/>
</dbReference>
<dbReference type="AlphaFoldDB" id="A0A0E0EMA0"/>
<keyword evidence="10" id="KW-0472">Membrane</keyword>
<dbReference type="Gramene" id="OMERI08G14070.1">
    <property type="protein sequence ID" value="OMERI08G14070.1"/>
    <property type="gene ID" value="OMERI08G14070"/>
</dbReference>